<dbReference type="NCBIfam" id="TIGR01409">
    <property type="entry name" value="TAT_signal_seq"/>
    <property type="match status" value="1"/>
</dbReference>
<dbReference type="Pfam" id="PF13618">
    <property type="entry name" value="Gluconate_2-dh3"/>
    <property type="match status" value="1"/>
</dbReference>
<dbReference type="AlphaFoldDB" id="A0A512NLF7"/>
<dbReference type="EMBL" id="BKAJ01000139">
    <property type="protein sequence ID" value="GEP59749.1"/>
    <property type="molecule type" value="Genomic_DNA"/>
</dbReference>
<accession>A0A512NLF7</accession>
<protein>
    <recommendedName>
        <fullName evidence="4">Gluconate 2-dehydrogenase</fullName>
    </recommendedName>
</protein>
<dbReference type="InterPro" id="IPR006311">
    <property type="entry name" value="TAT_signal"/>
</dbReference>
<sequence length="242" mass="25819">MSRLSRRDVVTATGAAAAAALAIAPPEAAAQQAPPAAQPTVYLFFNTDEVAFIEAALSRLIPADDQWPGALEAGVANFIDKELNGAWGAGERLYRSGPWQPGTPSQGYQLPFTPAELFRTALAAITKELARAGTPFAKMSGEQQDAYLRSLEAGAADLGGVPSDVFFAHLWDAPVEGFFSDPVYGGNRDMMAWKMIGFPGAYASYYEVVDQHGMKLDRAPTSLAEDSHGHVHVQPVIPAGQR</sequence>
<dbReference type="OrthoDB" id="8400810at2"/>
<evidence type="ECO:0000313" key="2">
    <source>
        <dbReference type="EMBL" id="GEP59749.1"/>
    </source>
</evidence>
<gene>
    <name evidence="2" type="ORF">RSO01_69150</name>
</gene>
<dbReference type="RefSeq" id="WP_147155135.1">
    <property type="nucleotide sequence ID" value="NZ_BKAJ01000139.1"/>
</dbReference>
<dbReference type="PROSITE" id="PS51318">
    <property type="entry name" value="TAT"/>
    <property type="match status" value="1"/>
</dbReference>
<evidence type="ECO:0008006" key="4">
    <source>
        <dbReference type="Google" id="ProtNLM"/>
    </source>
</evidence>
<keyword evidence="1" id="KW-0732">Signal</keyword>
<name>A0A512NLF7_9HYPH</name>
<reference evidence="2 3" key="1">
    <citation type="submission" date="2019-07" db="EMBL/GenBank/DDBJ databases">
        <title>Whole genome shotgun sequence of Reyranella soli NBRC 108950.</title>
        <authorList>
            <person name="Hosoyama A."/>
            <person name="Uohara A."/>
            <person name="Ohji S."/>
            <person name="Ichikawa N."/>
        </authorList>
    </citation>
    <scope>NUCLEOTIDE SEQUENCE [LARGE SCALE GENOMIC DNA]</scope>
    <source>
        <strain evidence="2 3">NBRC 108950</strain>
    </source>
</reference>
<evidence type="ECO:0000313" key="3">
    <source>
        <dbReference type="Proteomes" id="UP000321058"/>
    </source>
</evidence>
<proteinExistence type="predicted"/>
<evidence type="ECO:0000256" key="1">
    <source>
        <dbReference type="SAM" id="SignalP"/>
    </source>
</evidence>
<comment type="caution">
    <text evidence="2">The sequence shown here is derived from an EMBL/GenBank/DDBJ whole genome shotgun (WGS) entry which is preliminary data.</text>
</comment>
<feature type="signal peptide" evidence="1">
    <location>
        <begin position="1"/>
        <end position="30"/>
    </location>
</feature>
<dbReference type="Proteomes" id="UP000321058">
    <property type="component" value="Unassembled WGS sequence"/>
</dbReference>
<dbReference type="InterPro" id="IPR019546">
    <property type="entry name" value="TAT_signal_bac_arc"/>
</dbReference>
<keyword evidence="3" id="KW-1185">Reference proteome</keyword>
<organism evidence="2 3">
    <name type="scientific">Reyranella soli</name>
    <dbReference type="NCBI Taxonomy" id="1230389"/>
    <lineage>
        <taxon>Bacteria</taxon>
        <taxon>Pseudomonadati</taxon>
        <taxon>Pseudomonadota</taxon>
        <taxon>Alphaproteobacteria</taxon>
        <taxon>Hyphomicrobiales</taxon>
        <taxon>Reyranellaceae</taxon>
        <taxon>Reyranella</taxon>
    </lineage>
</organism>
<feature type="chain" id="PRO_5022111005" description="Gluconate 2-dehydrogenase" evidence="1">
    <location>
        <begin position="31"/>
        <end position="242"/>
    </location>
</feature>
<dbReference type="InterPro" id="IPR027056">
    <property type="entry name" value="Gluconate_2DH_su3"/>
</dbReference>